<accession>A0AA51NBJ1</accession>
<dbReference type="Gene3D" id="3.40.140.10">
    <property type="entry name" value="Cytidine Deaminase, domain 2"/>
    <property type="match status" value="1"/>
</dbReference>
<dbReference type="RefSeq" id="WP_308349961.1">
    <property type="nucleotide sequence ID" value="NZ_CP129971.1"/>
</dbReference>
<dbReference type="AlphaFoldDB" id="A0AA51NBJ1"/>
<sequence length="161" mass="18642">MTDLESITKINIPMDIMEDAYLFMRKIGRDGLESVVLFLGKLEGKVFNVSKLYIPEQESYCTSEGLLYYVSHEELDRLGDFAYDNKLTLYIQMHTHPGKAYHSLADDENCIVTRYGGLSIVVPNFARDNIDTKFWAVYQLDRFKGWKELSSELVQSTFIME</sequence>
<dbReference type="KEGG" id="msaa:QYS49_32480"/>
<organism evidence="1 2">
    <name type="scientific">Marivirga salinarum</name>
    <dbReference type="NCBI Taxonomy" id="3059078"/>
    <lineage>
        <taxon>Bacteria</taxon>
        <taxon>Pseudomonadati</taxon>
        <taxon>Bacteroidota</taxon>
        <taxon>Cytophagia</taxon>
        <taxon>Cytophagales</taxon>
        <taxon>Marivirgaceae</taxon>
        <taxon>Marivirga</taxon>
    </lineage>
</organism>
<name>A0AA51NBJ1_9BACT</name>
<protein>
    <recommendedName>
        <fullName evidence="3">JAB domain-containing protein</fullName>
    </recommendedName>
</protein>
<evidence type="ECO:0008006" key="3">
    <source>
        <dbReference type="Google" id="ProtNLM"/>
    </source>
</evidence>
<dbReference type="Proteomes" id="UP001230496">
    <property type="component" value="Chromosome"/>
</dbReference>
<evidence type="ECO:0000313" key="2">
    <source>
        <dbReference type="Proteomes" id="UP001230496"/>
    </source>
</evidence>
<reference evidence="1 2" key="1">
    <citation type="submission" date="2023-08" db="EMBL/GenBank/DDBJ databases">
        <title>Comparative genomics and taxonomic characterization of three novel marine species of genus Marivirga.</title>
        <authorList>
            <person name="Muhammad N."/>
            <person name="Kim S.-G."/>
        </authorList>
    </citation>
    <scope>NUCLEOTIDE SEQUENCE [LARGE SCALE GENOMIC DNA]</scope>
    <source>
        <strain evidence="1 2">BDSF4-3</strain>
    </source>
</reference>
<proteinExistence type="predicted"/>
<keyword evidence="2" id="KW-1185">Reference proteome</keyword>
<dbReference type="SUPFAM" id="SSF102712">
    <property type="entry name" value="JAB1/MPN domain"/>
    <property type="match status" value="1"/>
</dbReference>
<dbReference type="EMBL" id="CP129971">
    <property type="protein sequence ID" value="WMN12113.1"/>
    <property type="molecule type" value="Genomic_DNA"/>
</dbReference>
<gene>
    <name evidence="1" type="ORF">QYS49_32480</name>
</gene>
<evidence type="ECO:0000313" key="1">
    <source>
        <dbReference type="EMBL" id="WMN12113.1"/>
    </source>
</evidence>